<dbReference type="PROSITE" id="PS00133">
    <property type="entry name" value="CARBOXYPEPT_ZN_2"/>
    <property type="match status" value="1"/>
</dbReference>
<dbReference type="FunFam" id="3.40.630.10:FF:000040">
    <property type="entry name" value="zinc carboxypeptidase"/>
    <property type="match status" value="1"/>
</dbReference>
<dbReference type="Gene3D" id="3.30.70.340">
    <property type="entry name" value="Metallocarboxypeptidase-like"/>
    <property type="match status" value="1"/>
</dbReference>
<keyword evidence="9 18" id="KW-0732">Signal</keyword>
<dbReference type="SUPFAM" id="SSF53187">
    <property type="entry name" value="Zn-dependent exopeptidases"/>
    <property type="match status" value="1"/>
</dbReference>
<keyword evidence="15" id="KW-1015">Disulfide bond</keyword>
<evidence type="ECO:0000313" key="20">
    <source>
        <dbReference type="EMBL" id="KAJ7370290.1"/>
    </source>
</evidence>
<keyword evidence="11" id="KW-0862">Zinc</keyword>
<evidence type="ECO:0000256" key="5">
    <source>
        <dbReference type="ARBA" id="ARBA00022525"/>
    </source>
</evidence>
<accession>A0A9X0CNX3</accession>
<dbReference type="EMBL" id="MU826869">
    <property type="protein sequence ID" value="KAJ7370290.1"/>
    <property type="molecule type" value="Genomic_DNA"/>
</dbReference>
<evidence type="ECO:0000256" key="8">
    <source>
        <dbReference type="ARBA" id="ARBA00022723"/>
    </source>
</evidence>
<dbReference type="SUPFAM" id="SSF54897">
    <property type="entry name" value="Protease propeptides/inhibitors"/>
    <property type="match status" value="1"/>
</dbReference>
<dbReference type="GO" id="GO:0006508">
    <property type="term" value="P:proteolysis"/>
    <property type="evidence" value="ECO:0007669"/>
    <property type="project" value="UniProtKB-KW"/>
</dbReference>
<evidence type="ECO:0000256" key="9">
    <source>
        <dbReference type="ARBA" id="ARBA00022729"/>
    </source>
</evidence>
<keyword evidence="14" id="KW-0865">Zymogen</keyword>
<dbReference type="PROSITE" id="PS52035">
    <property type="entry name" value="PEPTIDASE_M14"/>
    <property type="match status" value="1"/>
</dbReference>
<comment type="caution">
    <text evidence="20">The sequence shown here is derived from an EMBL/GenBank/DDBJ whole genome shotgun (WGS) entry which is preliminary data.</text>
</comment>
<dbReference type="InterPro" id="IPR000834">
    <property type="entry name" value="Peptidase_M14"/>
</dbReference>
<evidence type="ECO:0000256" key="18">
    <source>
        <dbReference type="SAM" id="SignalP"/>
    </source>
</evidence>
<comment type="similarity">
    <text evidence="4 17">Belongs to the peptidase M14 family.</text>
</comment>
<reference evidence="20" key="1">
    <citation type="submission" date="2023-01" db="EMBL/GenBank/DDBJ databases">
        <title>Genome assembly of the deep-sea coral Lophelia pertusa.</title>
        <authorList>
            <person name="Herrera S."/>
            <person name="Cordes E."/>
        </authorList>
    </citation>
    <scope>NUCLEOTIDE SEQUENCE</scope>
    <source>
        <strain evidence="20">USNM1676648</strain>
        <tissue evidence="20">Polyp</tissue>
    </source>
</reference>
<dbReference type="GO" id="GO:0008270">
    <property type="term" value="F:zinc ion binding"/>
    <property type="evidence" value="ECO:0007669"/>
    <property type="project" value="InterPro"/>
</dbReference>
<dbReference type="FunFam" id="3.30.70.340:FF:000001">
    <property type="entry name" value="Carboxypeptidase A5"/>
    <property type="match status" value="1"/>
</dbReference>
<evidence type="ECO:0000256" key="15">
    <source>
        <dbReference type="ARBA" id="ARBA00023157"/>
    </source>
</evidence>
<comment type="function">
    <text evidence="16">Involved in the digestion of the blood meal.</text>
</comment>
<gene>
    <name evidence="20" type="primary">CPB2_7</name>
    <name evidence="20" type="ORF">OS493_033370</name>
</gene>
<feature type="domain" description="Peptidase M14" evidence="19">
    <location>
        <begin position="112"/>
        <end position="409"/>
    </location>
</feature>
<evidence type="ECO:0000256" key="1">
    <source>
        <dbReference type="ARBA" id="ARBA00001947"/>
    </source>
</evidence>
<dbReference type="InterPro" id="IPR057247">
    <property type="entry name" value="CARBOXYPEPT_ZN_2"/>
</dbReference>
<evidence type="ECO:0000256" key="6">
    <source>
        <dbReference type="ARBA" id="ARBA00022645"/>
    </source>
</evidence>
<evidence type="ECO:0000256" key="4">
    <source>
        <dbReference type="ARBA" id="ARBA00005988"/>
    </source>
</evidence>
<dbReference type="InterPro" id="IPR057246">
    <property type="entry name" value="CARBOXYPEPT_ZN_1"/>
</dbReference>
<dbReference type="PROSITE" id="PS00132">
    <property type="entry name" value="CARBOXYPEPT_ZN_1"/>
    <property type="match status" value="1"/>
</dbReference>
<sequence length="411" mass="47420">MNWGLTFFILSLQQALLVQSDKVIRVTPGVEAHLVFLRGLENRDDIKIDFWKEPGHLFQPVDIQVSEEDLIILSSLLKSDGIEFKVQIDDVQKLIKEELETRGARAGSWHSQYHKLNEIHSKLYDVQDYHGDMASIIEIGRSHEGKAMRAIEIKGKYHYNKPVFFIECGIHAREWISPATCMYIIDEMTQKYGNDPSVRALLDKMDFIILPVFNVDGYEYTWTNNRMWRKNRRKHPNWCYGVDLNRNWGHGWGGAGASSRDCDSTYRGSTAFSEVETKNVRDFLKRLDDNKRLKGFIDFHAYSQMWFIPWGYTSRDTPDHHEQMRVAKVAANAIKRTYGTRFKYGSSAALLYAASGGVEDWTYGKLGVKYSFSVELRDTGRHGFLLPPDQIIPTGEETFEGLKALVKKMKI</sequence>
<keyword evidence="12" id="KW-0843">Virulence</keyword>
<name>A0A9X0CNX3_9CNID</name>
<keyword evidence="6" id="KW-0121">Carboxypeptidase</keyword>
<evidence type="ECO:0000256" key="14">
    <source>
        <dbReference type="ARBA" id="ARBA00023145"/>
    </source>
</evidence>
<dbReference type="OrthoDB" id="3626597at2759"/>
<keyword evidence="21" id="KW-1185">Reference proteome</keyword>
<dbReference type="InterPro" id="IPR003146">
    <property type="entry name" value="M14A_act_pep"/>
</dbReference>
<proteinExistence type="inferred from homology"/>
<evidence type="ECO:0000256" key="10">
    <source>
        <dbReference type="ARBA" id="ARBA00022801"/>
    </source>
</evidence>
<keyword evidence="13" id="KW-0482">Metalloprotease</keyword>
<dbReference type="Proteomes" id="UP001163046">
    <property type="component" value="Unassembled WGS sequence"/>
</dbReference>
<dbReference type="SMART" id="SM00631">
    <property type="entry name" value="Zn_pept"/>
    <property type="match status" value="1"/>
</dbReference>
<dbReference type="InterPro" id="IPR036990">
    <property type="entry name" value="M14A-like_propep"/>
</dbReference>
<organism evidence="20 21">
    <name type="scientific">Desmophyllum pertusum</name>
    <dbReference type="NCBI Taxonomy" id="174260"/>
    <lineage>
        <taxon>Eukaryota</taxon>
        <taxon>Metazoa</taxon>
        <taxon>Cnidaria</taxon>
        <taxon>Anthozoa</taxon>
        <taxon>Hexacorallia</taxon>
        <taxon>Scleractinia</taxon>
        <taxon>Caryophylliina</taxon>
        <taxon>Caryophylliidae</taxon>
        <taxon>Desmophyllum</taxon>
    </lineage>
</organism>
<dbReference type="PANTHER" id="PTHR11705:SF143">
    <property type="entry name" value="SLL0236 PROTEIN"/>
    <property type="match status" value="1"/>
</dbReference>
<feature type="signal peptide" evidence="18">
    <location>
        <begin position="1"/>
        <end position="20"/>
    </location>
</feature>
<dbReference type="CDD" id="cd03860">
    <property type="entry name" value="M14_CP_A-B_like"/>
    <property type="match status" value="1"/>
</dbReference>
<comment type="function">
    <text evidence="2">Extracellular metalloprotease that contributes to pathogenicity.</text>
</comment>
<keyword evidence="5" id="KW-0964">Secreted</keyword>
<dbReference type="PANTHER" id="PTHR11705">
    <property type="entry name" value="PROTEASE FAMILY M14 CARBOXYPEPTIDASE A,B"/>
    <property type="match status" value="1"/>
</dbReference>
<evidence type="ECO:0000259" key="19">
    <source>
        <dbReference type="PROSITE" id="PS52035"/>
    </source>
</evidence>
<evidence type="ECO:0000256" key="3">
    <source>
        <dbReference type="ARBA" id="ARBA00004613"/>
    </source>
</evidence>
<comment type="subcellular location">
    <subcellularLocation>
        <location evidence="3">Secreted</location>
    </subcellularLocation>
</comment>
<dbReference type="AlphaFoldDB" id="A0A9X0CNX3"/>
<dbReference type="GO" id="GO:0005615">
    <property type="term" value="C:extracellular space"/>
    <property type="evidence" value="ECO:0007669"/>
    <property type="project" value="TreeGrafter"/>
</dbReference>
<dbReference type="Pfam" id="PF00246">
    <property type="entry name" value="Peptidase_M14"/>
    <property type="match status" value="1"/>
</dbReference>
<evidence type="ECO:0000256" key="16">
    <source>
        <dbReference type="ARBA" id="ARBA00057299"/>
    </source>
</evidence>
<dbReference type="Pfam" id="PF02244">
    <property type="entry name" value="Propep_M14"/>
    <property type="match status" value="1"/>
</dbReference>
<evidence type="ECO:0000256" key="12">
    <source>
        <dbReference type="ARBA" id="ARBA00023026"/>
    </source>
</evidence>
<keyword evidence="10" id="KW-0378">Hydrolase</keyword>
<evidence type="ECO:0000256" key="7">
    <source>
        <dbReference type="ARBA" id="ARBA00022670"/>
    </source>
</evidence>
<evidence type="ECO:0000256" key="13">
    <source>
        <dbReference type="ARBA" id="ARBA00023049"/>
    </source>
</evidence>
<feature type="chain" id="PRO_5040816895" evidence="18">
    <location>
        <begin position="21"/>
        <end position="411"/>
    </location>
</feature>
<evidence type="ECO:0000256" key="2">
    <source>
        <dbReference type="ARBA" id="ARBA00003091"/>
    </source>
</evidence>
<keyword evidence="8" id="KW-0479">Metal-binding</keyword>
<evidence type="ECO:0000256" key="11">
    <source>
        <dbReference type="ARBA" id="ARBA00022833"/>
    </source>
</evidence>
<keyword evidence="7" id="KW-0645">Protease</keyword>
<comment type="cofactor">
    <cofactor evidence="1">
        <name>Zn(2+)</name>
        <dbReference type="ChEBI" id="CHEBI:29105"/>
    </cofactor>
</comment>
<dbReference type="PRINTS" id="PR00765">
    <property type="entry name" value="CRBOXYPTASEA"/>
</dbReference>
<dbReference type="Gene3D" id="3.40.630.10">
    <property type="entry name" value="Zn peptidases"/>
    <property type="match status" value="1"/>
</dbReference>
<feature type="active site" description="Proton donor/acceptor" evidence="17">
    <location>
        <position position="375"/>
    </location>
</feature>
<evidence type="ECO:0000313" key="21">
    <source>
        <dbReference type="Proteomes" id="UP001163046"/>
    </source>
</evidence>
<protein>
    <submittedName>
        <fullName evidence="20">Corticosteroid- binding protein</fullName>
    </submittedName>
</protein>
<dbReference type="GO" id="GO:0004181">
    <property type="term" value="F:metallocarboxypeptidase activity"/>
    <property type="evidence" value="ECO:0007669"/>
    <property type="project" value="InterPro"/>
</dbReference>
<evidence type="ECO:0000256" key="17">
    <source>
        <dbReference type="PROSITE-ProRule" id="PRU01379"/>
    </source>
</evidence>